<comment type="caution">
    <text evidence="2">The sequence shown here is derived from an EMBL/GenBank/DDBJ whole genome shotgun (WGS) entry which is preliminary data.</text>
</comment>
<evidence type="ECO:0000256" key="1">
    <source>
        <dbReference type="SAM" id="MobiDB-lite"/>
    </source>
</evidence>
<dbReference type="VEuPathDB" id="FungiDB:F4678DRAFT_482662"/>
<protein>
    <recommendedName>
        <fullName evidence="4">Something about silencing protein 4 domain-containing protein</fullName>
    </recommendedName>
</protein>
<proteinExistence type="predicted"/>
<sequence>MDLTEENVSKLPSDGSFFSSYYTPSRPTTPSVDVPEAVRLKKAKEFVEVNMLGFHRLGKEGHRILREDELYIAGDHDIRFRDSEKHKQNIDNLDYWVAKAKDMGERYDALYAEKHPVEPFIEDPNDPAVIEQNKIDRMHFRAERRKRRTQAWVSEINHQRQEYPRIIDSSISRYIEPSSRTTTTTDNRPSFIPRPSSRSEDSADLPIPLVEAPKIRAPKRKRSNLEDEQENDGPSSKRSVQAHLSRETLSTTIEEPPREHPTAPFNRKRTTRKTALATSPSNPTPLRRSARIAALPKIKYPK</sequence>
<gene>
    <name evidence="2" type="ORF">NPX13_g5098</name>
</gene>
<accession>A0A9W8TNG8</accession>
<evidence type="ECO:0008006" key="4">
    <source>
        <dbReference type="Google" id="ProtNLM"/>
    </source>
</evidence>
<dbReference type="AlphaFoldDB" id="A0A9W8TNG8"/>
<dbReference type="EMBL" id="JANPWZ010000778">
    <property type="protein sequence ID" value="KAJ3572283.1"/>
    <property type="molecule type" value="Genomic_DNA"/>
</dbReference>
<feature type="compositionally biased region" description="Polar residues" evidence="1">
    <location>
        <begin position="178"/>
        <end position="187"/>
    </location>
</feature>
<name>A0A9W8TNG8_9PEZI</name>
<dbReference type="Proteomes" id="UP001148614">
    <property type="component" value="Unassembled WGS sequence"/>
</dbReference>
<organism evidence="2 3">
    <name type="scientific">Xylaria arbuscula</name>
    <dbReference type="NCBI Taxonomy" id="114810"/>
    <lineage>
        <taxon>Eukaryota</taxon>
        <taxon>Fungi</taxon>
        <taxon>Dikarya</taxon>
        <taxon>Ascomycota</taxon>
        <taxon>Pezizomycotina</taxon>
        <taxon>Sordariomycetes</taxon>
        <taxon>Xylariomycetidae</taxon>
        <taxon>Xylariales</taxon>
        <taxon>Xylariaceae</taxon>
        <taxon>Xylaria</taxon>
    </lineage>
</organism>
<reference evidence="2" key="1">
    <citation type="submission" date="2022-07" db="EMBL/GenBank/DDBJ databases">
        <title>Genome Sequence of Xylaria arbuscula.</title>
        <authorList>
            <person name="Buettner E."/>
        </authorList>
    </citation>
    <scope>NUCLEOTIDE SEQUENCE</scope>
    <source>
        <strain evidence="2">VT107</strain>
    </source>
</reference>
<evidence type="ECO:0000313" key="3">
    <source>
        <dbReference type="Proteomes" id="UP001148614"/>
    </source>
</evidence>
<evidence type="ECO:0000313" key="2">
    <source>
        <dbReference type="EMBL" id="KAJ3572283.1"/>
    </source>
</evidence>
<feature type="region of interest" description="Disordered" evidence="1">
    <location>
        <begin position="174"/>
        <end position="302"/>
    </location>
</feature>
<keyword evidence="3" id="KW-1185">Reference proteome</keyword>
<dbReference type="OrthoDB" id="5153662at2759"/>